<dbReference type="PANTHER" id="PTHR47545">
    <property type="entry name" value="MULTIFUNCTIONAL CCA PROTEIN"/>
    <property type="match status" value="1"/>
</dbReference>
<evidence type="ECO:0000313" key="4">
    <source>
        <dbReference type="Proteomes" id="UP000199656"/>
    </source>
</evidence>
<dbReference type="EMBL" id="FNRL01000004">
    <property type="protein sequence ID" value="SEA22703.1"/>
    <property type="molecule type" value="Genomic_DNA"/>
</dbReference>
<dbReference type="GO" id="GO:0000166">
    <property type="term" value="F:nucleotide binding"/>
    <property type="evidence" value="ECO:0007669"/>
    <property type="project" value="UniProtKB-KW"/>
</dbReference>
<keyword evidence="4" id="KW-1185">Reference proteome</keyword>
<dbReference type="InterPro" id="IPR027417">
    <property type="entry name" value="P-loop_NTPase"/>
</dbReference>
<dbReference type="OrthoDB" id="9805698at2"/>
<proteinExistence type="predicted"/>
<dbReference type="STRING" id="408074.SAMN05660909_01208"/>
<dbReference type="SUPFAM" id="SSF109604">
    <property type="entry name" value="HD-domain/PDEase-like"/>
    <property type="match status" value="1"/>
</dbReference>
<gene>
    <name evidence="3" type="ORF">SAMN05660909_01208</name>
</gene>
<dbReference type="Gene3D" id="3.40.50.300">
    <property type="entry name" value="P-loop containing nucleotide triphosphate hydrolases"/>
    <property type="match status" value="1"/>
</dbReference>
<feature type="domain" description="HD" evidence="2">
    <location>
        <begin position="48"/>
        <end position="160"/>
    </location>
</feature>
<dbReference type="Pfam" id="PF13671">
    <property type="entry name" value="AAA_33"/>
    <property type="match status" value="1"/>
</dbReference>
<evidence type="ECO:0000259" key="2">
    <source>
        <dbReference type="Pfam" id="PF01966"/>
    </source>
</evidence>
<dbReference type="Proteomes" id="UP000199656">
    <property type="component" value="Unassembled WGS sequence"/>
</dbReference>
<protein>
    <submittedName>
        <fullName evidence="3">HDIG domain-containing protein</fullName>
    </submittedName>
</protein>
<reference evidence="4" key="1">
    <citation type="submission" date="2016-10" db="EMBL/GenBank/DDBJ databases">
        <authorList>
            <person name="Varghese N."/>
            <person name="Submissions S."/>
        </authorList>
    </citation>
    <scope>NUCLEOTIDE SEQUENCE [LARGE SCALE GENOMIC DNA]</scope>
    <source>
        <strain evidence="4">DSM 23920</strain>
    </source>
</reference>
<evidence type="ECO:0000313" key="3">
    <source>
        <dbReference type="EMBL" id="SEA22703.1"/>
    </source>
</evidence>
<dbReference type="InterPro" id="IPR003607">
    <property type="entry name" value="HD/PDEase_dom"/>
</dbReference>
<dbReference type="PANTHER" id="PTHR47545:SF1">
    <property type="entry name" value="MULTIFUNCTIONAL CCA PROTEIN"/>
    <property type="match status" value="1"/>
</dbReference>
<name>A0A1H3ZFZ0_9BACT</name>
<dbReference type="AlphaFoldDB" id="A0A1H3ZFZ0"/>
<dbReference type="InterPro" id="IPR006675">
    <property type="entry name" value="HDIG_dom"/>
</dbReference>
<dbReference type="Gene3D" id="1.10.3090.10">
    <property type="entry name" value="cca-adding enzyme, domain 2"/>
    <property type="match status" value="1"/>
</dbReference>
<dbReference type="NCBIfam" id="TIGR00277">
    <property type="entry name" value="HDIG"/>
    <property type="match status" value="1"/>
</dbReference>
<dbReference type="SUPFAM" id="SSF52540">
    <property type="entry name" value="P-loop containing nucleoside triphosphate hydrolases"/>
    <property type="match status" value="1"/>
</dbReference>
<dbReference type="Pfam" id="PF01966">
    <property type="entry name" value="HD"/>
    <property type="match status" value="1"/>
</dbReference>
<dbReference type="InterPro" id="IPR006674">
    <property type="entry name" value="HD_domain"/>
</dbReference>
<keyword evidence="1" id="KW-0547">Nucleotide-binding</keyword>
<dbReference type="InterPro" id="IPR050124">
    <property type="entry name" value="tRNA_CCA-adding_enzyme"/>
</dbReference>
<evidence type="ECO:0000256" key="1">
    <source>
        <dbReference type="ARBA" id="ARBA00022741"/>
    </source>
</evidence>
<accession>A0A1H3ZFZ0</accession>
<organism evidence="3 4">
    <name type="scientific">Chitinophaga terrae</name>
    <name type="common">ex Kim and Jung 2007</name>
    <dbReference type="NCBI Taxonomy" id="408074"/>
    <lineage>
        <taxon>Bacteria</taxon>
        <taxon>Pseudomonadati</taxon>
        <taxon>Bacteroidota</taxon>
        <taxon>Chitinophagia</taxon>
        <taxon>Chitinophagales</taxon>
        <taxon>Chitinophagaceae</taxon>
        <taxon>Chitinophaga</taxon>
    </lineage>
</organism>
<dbReference type="CDD" id="cd00077">
    <property type="entry name" value="HDc"/>
    <property type="match status" value="1"/>
</dbReference>
<sequence length="364" mass="42194">MFSVIKNRDRNAAWQYTFMQQMSETPQDKRHHAEGNVAVHTQMVLDALESDPAYQVLDEEERMLLWAASWLHDIGKIPTTVVDESGISSPGHARVGAAMARQLMYRGGDVPFAIREQITGLIRYHGLPLWIFEKPDPLKTLVKASMEVNTKLLAILARADVNGRWCDDKEALLYRVDCFEEYCKEQDCWGKPKAFESANAMMHYMSKDDASLHYVPFEQPKTKVIMLCGLPGSGKDFYLRQFKDLPVMSLDQIRREWKIDPTDKSGNGRVIQEGKERARQFLRKQQTFIWNATNITRQMRGQLIELFMLYDAEVELVYIEVPYQRLVEQNRQREQVVPLAVVEKLIDKLEVPVAWEAHKVTFRV</sequence>